<name>A0ABT0HRX8_9BACT</name>
<feature type="region of interest" description="Disordered" evidence="1">
    <location>
        <begin position="18"/>
        <end position="87"/>
    </location>
</feature>
<accession>A0ABT0HRX8</accession>
<comment type="caution">
    <text evidence="3">The sequence shown here is derived from an EMBL/GenBank/DDBJ whole genome shotgun (WGS) entry which is preliminary data.</text>
</comment>
<keyword evidence="2" id="KW-0732">Signal</keyword>
<feature type="compositionally biased region" description="Low complexity" evidence="1">
    <location>
        <begin position="73"/>
        <end position="87"/>
    </location>
</feature>
<dbReference type="Proteomes" id="UP001202180">
    <property type="component" value="Unassembled WGS sequence"/>
</dbReference>
<reference evidence="3 4" key="1">
    <citation type="submission" date="2022-04" db="EMBL/GenBank/DDBJ databases">
        <title>Spirosoma sp. strain RP8 genome sequencing and assembly.</title>
        <authorList>
            <person name="Jung Y."/>
        </authorList>
    </citation>
    <scope>NUCLEOTIDE SEQUENCE [LARGE SCALE GENOMIC DNA]</scope>
    <source>
        <strain evidence="3 4">RP8</strain>
    </source>
</reference>
<sequence length="87" mass="8540">MKKGIILGALLVIATVKGQAQSTASGSSNTGNTTVGSTPAQNGSTGGTVSPSSKGSSMSQGGSKSNGRKVKTTSKTTRSRSYSSSGR</sequence>
<keyword evidence="4" id="KW-1185">Reference proteome</keyword>
<feature type="chain" id="PRO_5046624040" evidence="2">
    <location>
        <begin position="21"/>
        <end position="87"/>
    </location>
</feature>
<evidence type="ECO:0000313" key="4">
    <source>
        <dbReference type="Proteomes" id="UP001202180"/>
    </source>
</evidence>
<protein>
    <submittedName>
        <fullName evidence="3">Uncharacterized protein</fullName>
    </submittedName>
</protein>
<feature type="compositionally biased region" description="Low complexity" evidence="1">
    <location>
        <begin position="47"/>
        <end position="65"/>
    </location>
</feature>
<feature type="compositionally biased region" description="Low complexity" evidence="1">
    <location>
        <begin position="18"/>
        <end position="38"/>
    </location>
</feature>
<dbReference type="RefSeq" id="WP_248479096.1">
    <property type="nucleotide sequence ID" value="NZ_JALPRF010000003.1"/>
</dbReference>
<proteinExistence type="predicted"/>
<organism evidence="3 4">
    <name type="scientific">Spirosoma liriopis</name>
    <dbReference type="NCBI Taxonomy" id="2937440"/>
    <lineage>
        <taxon>Bacteria</taxon>
        <taxon>Pseudomonadati</taxon>
        <taxon>Bacteroidota</taxon>
        <taxon>Cytophagia</taxon>
        <taxon>Cytophagales</taxon>
        <taxon>Cytophagaceae</taxon>
        <taxon>Spirosoma</taxon>
    </lineage>
</organism>
<gene>
    <name evidence="3" type="ORF">M0L20_22150</name>
</gene>
<dbReference type="EMBL" id="JALPRF010000003">
    <property type="protein sequence ID" value="MCK8494587.1"/>
    <property type="molecule type" value="Genomic_DNA"/>
</dbReference>
<evidence type="ECO:0000256" key="2">
    <source>
        <dbReference type="SAM" id="SignalP"/>
    </source>
</evidence>
<feature type="signal peptide" evidence="2">
    <location>
        <begin position="1"/>
        <end position="20"/>
    </location>
</feature>
<evidence type="ECO:0000313" key="3">
    <source>
        <dbReference type="EMBL" id="MCK8494587.1"/>
    </source>
</evidence>
<evidence type="ECO:0000256" key="1">
    <source>
        <dbReference type="SAM" id="MobiDB-lite"/>
    </source>
</evidence>